<feature type="transmembrane region" description="Helical" evidence="1">
    <location>
        <begin position="323"/>
        <end position="344"/>
    </location>
</feature>
<feature type="transmembrane region" description="Helical" evidence="1">
    <location>
        <begin position="45"/>
        <end position="72"/>
    </location>
</feature>
<reference evidence="2" key="1">
    <citation type="submission" date="2019-12" db="EMBL/GenBank/DDBJ databases">
        <title>An insight into the sialome of adult female Ixodes ricinus ticks feeding for 6 days.</title>
        <authorList>
            <person name="Perner J."/>
            <person name="Ribeiro J.M.C."/>
        </authorList>
    </citation>
    <scope>NUCLEOTIDE SEQUENCE</scope>
    <source>
        <strain evidence="2">Semi-engorged</strain>
        <tissue evidence="2">Salivary glands</tissue>
    </source>
</reference>
<organism evidence="2">
    <name type="scientific">Ixodes ricinus</name>
    <name type="common">Common tick</name>
    <name type="synonym">Acarus ricinus</name>
    <dbReference type="NCBI Taxonomy" id="34613"/>
    <lineage>
        <taxon>Eukaryota</taxon>
        <taxon>Metazoa</taxon>
        <taxon>Ecdysozoa</taxon>
        <taxon>Arthropoda</taxon>
        <taxon>Chelicerata</taxon>
        <taxon>Arachnida</taxon>
        <taxon>Acari</taxon>
        <taxon>Parasitiformes</taxon>
        <taxon>Ixodida</taxon>
        <taxon>Ixodoidea</taxon>
        <taxon>Ixodidae</taxon>
        <taxon>Ixodinae</taxon>
        <taxon>Ixodes</taxon>
    </lineage>
</organism>
<keyword evidence="1" id="KW-0472">Membrane</keyword>
<accession>A0A6B0VBF0</accession>
<dbReference type="AlphaFoldDB" id="A0A6B0VBF0"/>
<feature type="transmembrane region" description="Helical" evidence="1">
    <location>
        <begin position="93"/>
        <end position="116"/>
    </location>
</feature>
<proteinExistence type="predicted"/>
<protein>
    <submittedName>
        <fullName evidence="2">Uncharacterized protein</fullName>
    </submittedName>
</protein>
<sequence>MLWLLRDMLRRLHNMLWLLLLLLRSKVLLLKLSMGLLHLLLVVKLLLLSIVELLLLLLLVVQLLLLNVWVASLSHGRRVWNTLVLHALLRMWLVLRMTALLRVVLGRLPVVLLLGWRGTAVVLRRLQLVGMVPVGAIALLLHVVHLLHLELTLVLLVRPQLVLRVDLLLVQAHLPAIVPLEVLPLRHVHELLMADHAVLVLVTLVNDVLSHALNLLLPLPGIVFLIVGVIDFLHLGSQDGFDLVLIQLPVPVQIVHGKEGVGIEILLVHVVLFLPGLLQLRLAPRFVHGRVVLVLPLKLLVVLLLLLLLLLRHVLQLVPVLQLLLHLILLELLLALLVQLLQVLGRRHNQLLQIINLEAVGILIVDMKGHLHLIPIQAKLLSLHGFHGQPT</sequence>
<feature type="transmembrane region" description="Helical" evidence="1">
    <location>
        <begin position="216"/>
        <end position="235"/>
    </location>
</feature>
<keyword evidence="1" id="KW-0812">Transmembrane</keyword>
<evidence type="ECO:0000313" key="2">
    <source>
        <dbReference type="EMBL" id="MXU99046.1"/>
    </source>
</evidence>
<evidence type="ECO:0000256" key="1">
    <source>
        <dbReference type="SAM" id="Phobius"/>
    </source>
</evidence>
<feature type="transmembrane region" description="Helical" evidence="1">
    <location>
        <begin position="292"/>
        <end position="311"/>
    </location>
</feature>
<dbReference type="EMBL" id="GIFC01016963">
    <property type="protein sequence ID" value="MXU99046.1"/>
    <property type="molecule type" value="Transcribed_RNA"/>
</dbReference>
<keyword evidence="1" id="KW-1133">Transmembrane helix</keyword>
<feature type="transmembrane region" description="Helical" evidence="1">
    <location>
        <begin position="128"/>
        <end position="149"/>
    </location>
</feature>
<feature type="transmembrane region" description="Helical" evidence="1">
    <location>
        <begin position="261"/>
        <end position="280"/>
    </location>
</feature>
<name>A0A6B0VBF0_IXORI</name>